<evidence type="ECO:0000259" key="1">
    <source>
        <dbReference type="Pfam" id="PF04073"/>
    </source>
</evidence>
<dbReference type="SUPFAM" id="SSF55826">
    <property type="entry name" value="YbaK/ProRS associated domain"/>
    <property type="match status" value="1"/>
</dbReference>
<dbReference type="EMBL" id="CP036276">
    <property type="protein sequence ID" value="QDU42211.1"/>
    <property type="molecule type" value="Genomic_DNA"/>
</dbReference>
<dbReference type="KEGG" id="sdyn:Mal52_06660"/>
<dbReference type="InterPro" id="IPR036754">
    <property type="entry name" value="YbaK/aa-tRNA-synt-asso_dom_sf"/>
</dbReference>
<dbReference type="Proteomes" id="UP000319383">
    <property type="component" value="Chromosome"/>
</dbReference>
<name>A0A517ZIB4_9PLAN</name>
<accession>A0A517ZIB4</accession>
<feature type="domain" description="YbaK/aminoacyl-tRNA synthetase-associated" evidence="1">
    <location>
        <begin position="19"/>
        <end position="138"/>
    </location>
</feature>
<reference evidence="2 3" key="1">
    <citation type="submission" date="2019-02" db="EMBL/GenBank/DDBJ databases">
        <title>Deep-cultivation of Planctomycetes and their phenomic and genomic characterization uncovers novel biology.</title>
        <authorList>
            <person name="Wiegand S."/>
            <person name="Jogler M."/>
            <person name="Boedeker C."/>
            <person name="Pinto D."/>
            <person name="Vollmers J."/>
            <person name="Rivas-Marin E."/>
            <person name="Kohn T."/>
            <person name="Peeters S.H."/>
            <person name="Heuer A."/>
            <person name="Rast P."/>
            <person name="Oberbeckmann S."/>
            <person name="Bunk B."/>
            <person name="Jeske O."/>
            <person name="Meyerdierks A."/>
            <person name="Storesund J.E."/>
            <person name="Kallscheuer N."/>
            <person name="Luecker S."/>
            <person name="Lage O.M."/>
            <person name="Pohl T."/>
            <person name="Merkel B.J."/>
            <person name="Hornburger P."/>
            <person name="Mueller R.-W."/>
            <person name="Bruemmer F."/>
            <person name="Labrenz M."/>
            <person name="Spormann A.M."/>
            <person name="Op den Camp H."/>
            <person name="Overmann J."/>
            <person name="Amann R."/>
            <person name="Jetten M.S.M."/>
            <person name="Mascher T."/>
            <person name="Medema M.H."/>
            <person name="Devos D.P."/>
            <person name="Kaster A.-K."/>
            <person name="Ovreas L."/>
            <person name="Rohde M."/>
            <person name="Galperin M.Y."/>
            <person name="Jogler C."/>
        </authorList>
    </citation>
    <scope>NUCLEOTIDE SEQUENCE [LARGE SCALE GENOMIC DNA]</scope>
    <source>
        <strain evidence="2 3">Mal52</strain>
    </source>
</reference>
<gene>
    <name evidence="2" type="primary">proS_1</name>
    <name evidence="2" type="ORF">Mal52_06660</name>
</gene>
<proteinExistence type="predicted"/>
<dbReference type="CDD" id="cd04332">
    <property type="entry name" value="YbaK_like"/>
    <property type="match status" value="1"/>
</dbReference>
<dbReference type="Pfam" id="PF04073">
    <property type="entry name" value="tRNA_edit"/>
    <property type="match status" value="1"/>
</dbReference>
<dbReference type="AlphaFoldDB" id="A0A517ZIB4"/>
<keyword evidence="2" id="KW-0436">Ligase</keyword>
<sequence length="150" mass="17260">MRIDEMLSSRHVHFESLHHRPTFTANRMAQVLHVPGKEVAKSVLLRSGGDYVLVVLPATHYVDMERIRRRLGEENVEMASEDEIAHMFPDCEPGAMPPFGSLYDVPTLMDSSLAEDEEIVFENQSHAEAIRMRFEDYDTLEHPIKGRFSY</sequence>
<dbReference type="InterPro" id="IPR007214">
    <property type="entry name" value="YbaK/aa-tRNA-synth-assoc-dom"/>
</dbReference>
<protein>
    <submittedName>
        <fullName evidence="2">Proline--tRNA ligase</fullName>
        <ecNumber evidence="2">6.1.1.15</ecNumber>
    </submittedName>
</protein>
<dbReference type="GO" id="GO:0004827">
    <property type="term" value="F:proline-tRNA ligase activity"/>
    <property type="evidence" value="ECO:0007669"/>
    <property type="project" value="UniProtKB-EC"/>
</dbReference>
<dbReference type="EC" id="6.1.1.15" evidence="2"/>
<evidence type="ECO:0000313" key="2">
    <source>
        <dbReference type="EMBL" id="QDU42211.1"/>
    </source>
</evidence>
<evidence type="ECO:0000313" key="3">
    <source>
        <dbReference type="Proteomes" id="UP000319383"/>
    </source>
</evidence>
<dbReference type="Gene3D" id="3.90.960.10">
    <property type="entry name" value="YbaK/aminoacyl-tRNA synthetase-associated domain"/>
    <property type="match status" value="1"/>
</dbReference>
<dbReference type="GO" id="GO:0002161">
    <property type="term" value="F:aminoacyl-tRNA deacylase activity"/>
    <property type="evidence" value="ECO:0007669"/>
    <property type="project" value="InterPro"/>
</dbReference>
<dbReference type="RefSeq" id="WP_145374287.1">
    <property type="nucleotide sequence ID" value="NZ_CAXBED010000217.1"/>
</dbReference>
<keyword evidence="3" id="KW-1185">Reference proteome</keyword>
<organism evidence="2 3">
    <name type="scientific">Symmachiella dynata</name>
    <dbReference type="NCBI Taxonomy" id="2527995"/>
    <lineage>
        <taxon>Bacteria</taxon>
        <taxon>Pseudomonadati</taxon>
        <taxon>Planctomycetota</taxon>
        <taxon>Planctomycetia</taxon>
        <taxon>Planctomycetales</taxon>
        <taxon>Planctomycetaceae</taxon>
        <taxon>Symmachiella</taxon>
    </lineage>
</organism>